<dbReference type="Proteomes" id="UP001056455">
    <property type="component" value="Chromosome"/>
</dbReference>
<accession>A0ABY4YYU4</accession>
<evidence type="ECO:0000259" key="1">
    <source>
        <dbReference type="PROSITE" id="PS51819"/>
    </source>
</evidence>
<protein>
    <submittedName>
        <fullName evidence="2">VOC family protein</fullName>
    </submittedName>
</protein>
<dbReference type="RefSeq" id="WP_252595452.1">
    <property type="nucleotide sequence ID" value="NZ_CP099489.1"/>
</dbReference>
<dbReference type="PANTHER" id="PTHR34109:SF1">
    <property type="entry name" value="VOC DOMAIN-CONTAINING PROTEIN"/>
    <property type="match status" value="1"/>
</dbReference>
<dbReference type="InterPro" id="IPR037523">
    <property type="entry name" value="VOC_core"/>
</dbReference>
<gene>
    <name evidence="2" type="ORF">NF556_09835</name>
</gene>
<keyword evidence="3" id="KW-1185">Reference proteome</keyword>
<feature type="domain" description="VOC" evidence="1">
    <location>
        <begin position="11"/>
        <end position="136"/>
    </location>
</feature>
<dbReference type="SUPFAM" id="SSF54593">
    <property type="entry name" value="Glyoxalase/Bleomycin resistance protein/Dihydroxybiphenyl dioxygenase"/>
    <property type="match status" value="1"/>
</dbReference>
<sequence length="158" mass="17134">MTTNYTPDGYSTLSPMLVVSPASEAIDFYTQVFGASVTSRMDGPGGSVLHAELQLAAGRLQVMDPGDQFHAVASDPTSDDVTFSLAIYVPDVDATVELARERGARVREEPADFEVTGDRFGSIQDPFGVRWTIMCRTEHRTDQQIQAALDAWGASMAE</sequence>
<organism evidence="2 3">
    <name type="scientific">Ornithinimicrobium faecis</name>
    <dbReference type="NCBI Taxonomy" id="2934158"/>
    <lineage>
        <taxon>Bacteria</taxon>
        <taxon>Bacillati</taxon>
        <taxon>Actinomycetota</taxon>
        <taxon>Actinomycetes</taxon>
        <taxon>Micrococcales</taxon>
        <taxon>Ornithinimicrobiaceae</taxon>
        <taxon>Ornithinimicrobium</taxon>
    </lineage>
</organism>
<reference evidence="2" key="1">
    <citation type="submission" date="2022-06" db="EMBL/GenBank/DDBJ databases">
        <title>Ornithinimicrobium HY1793.</title>
        <authorList>
            <person name="Huang Y."/>
        </authorList>
    </citation>
    <scope>NUCLEOTIDE SEQUENCE</scope>
    <source>
        <strain evidence="2">HY1793</strain>
    </source>
</reference>
<dbReference type="InterPro" id="IPR004360">
    <property type="entry name" value="Glyas_Fos-R_dOase_dom"/>
</dbReference>
<dbReference type="Gene3D" id="3.30.720.120">
    <property type="match status" value="1"/>
</dbReference>
<dbReference type="PANTHER" id="PTHR34109">
    <property type="entry name" value="BNAUNNG04460D PROTEIN-RELATED"/>
    <property type="match status" value="1"/>
</dbReference>
<dbReference type="InterPro" id="IPR029068">
    <property type="entry name" value="Glyas_Bleomycin-R_OHBP_Dase"/>
</dbReference>
<dbReference type="Pfam" id="PF00903">
    <property type="entry name" value="Glyoxalase"/>
    <property type="match status" value="1"/>
</dbReference>
<dbReference type="CDD" id="cd07246">
    <property type="entry name" value="VOC_like"/>
    <property type="match status" value="1"/>
</dbReference>
<name>A0ABY4YYU4_9MICO</name>
<dbReference type="PROSITE" id="PS51819">
    <property type="entry name" value="VOC"/>
    <property type="match status" value="1"/>
</dbReference>
<evidence type="ECO:0000313" key="3">
    <source>
        <dbReference type="Proteomes" id="UP001056455"/>
    </source>
</evidence>
<dbReference type="Gene3D" id="3.30.720.110">
    <property type="match status" value="1"/>
</dbReference>
<evidence type="ECO:0000313" key="2">
    <source>
        <dbReference type="EMBL" id="USQ81916.1"/>
    </source>
</evidence>
<dbReference type="EMBL" id="CP099489">
    <property type="protein sequence ID" value="USQ81916.1"/>
    <property type="molecule type" value="Genomic_DNA"/>
</dbReference>
<proteinExistence type="predicted"/>